<dbReference type="RefSeq" id="WP_345315329.1">
    <property type="nucleotide sequence ID" value="NZ_BAABLF010000004.1"/>
</dbReference>
<evidence type="ECO:0000256" key="8">
    <source>
        <dbReference type="ARBA" id="ARBA00048617"/>
    </source>
</evidence>
<dbReference type="SUPFAM" id="SSF69618">
    <property type="entry name" value="HemD-like"/>
    <property type="match status" value="1"/>
</dbReference>
<evidence type="ECO:0000313" key="12">
    <source>
        <dbReference type="Proteomes" id="UP001501600"/>
    </source>
</evidence>
<evidence type="ECO:0000259" key="10">
    <source>
        <dbReference type="Pfam" id="PF02602"/>
    </source>
</evidence>
<comment type="catalytic activity">
    <reaction evidence="8 9">
        <text>hydroxymethylbilane = uroporphyrinogen III + H2O</text>
        <dbReference type="Rhea" id="RHEA:18965"/>
        <dbReference type="ChEBI" id="CHEBI:15377"/>
        <dbReference type="ChEBI" id="CHEBI:57308"/>
        <dbReference type="ChEBI" id="CHEBI:57845"/>
        <dbReference type="EC" id="4.2.1.75"/>
    </reaction>
</comment>
<evidence type="ECO:0000256" key="4">
    <source>
        <dbReference type="ARBA" id="ARBA00023239"/>
    </source>
</evidence>
<accession>A0ABP9RTM9</accession>
<comment type="caution">
    <text evidence="11">The sequence shown here is derived from an EMBL/GenBank/DDBJ whole genome shotgun (WGS) entry which is preliminary data.</text>
</comment>
<dbReference type="Pfam" id="PF02602">
    <property type="entry name" value="HEM4"/>
    <property type="match status" value="1"/>
</dbReference>
<gene>
    <name evidence="11" type="ORF">GCM10025772_03640</name>
</gene>
<sequence>MHLLLTRPEGRNETLRQALAERGVASSICPMVAIEALTPPPAPFSGAVGAFFVSRTAVALADKALGGRWPELPCFAVGVGTAEALANCGVEALYPAEDQQTSEGVLALSQLKALREGPFVIVRGEGGRETLAESLSQRGFQIRPWILYRRVPPKLDGATLVQGWHRDGVDAILATSGEILENLFSLLPLAQHAWLRQCHWLVPVERVAQLARQRGCQHVTVLGGAGDDAILGCIGKLTHYGEHPQGS</sequence>
<reference evidence="12" key="1">
    <citation type="journal article" date="2019" name="Int. J. Syst. Evol. Microbiol.">
        <title>The Global Catalogue of Microorganisms (GCM) 10K type strain sequencing project: providing services to taxonomists for standard genome sequencing and annotation.</title>
        <authorList>
            <consortium name="The Broad Institute Genomics Platform"/>
            <consortium name="The Broad Institute Genome Sequencing Center for Infectious Disease"/>
            <person name="Wu L."/>
            <person name="Ma J."/>
        </authorList>
    </citation>
    <scope>NUCLEOTIDE SEQUENCE [LARGE SCALE GENOMIC DNA]</scope>
    <source>
        <strain evidence="12">JCM 18720</strain>
    </source>
</reference>
<dbReference type="Proteomes" id="UP001501600">
    <property type="component" value="Unassembled WGS sequence"/>
</dbReference>
<dbReference type="InterPro" id="IPR036108">
    <property type="entry name" value="4pyrrol_syn_uPrphyn_synt_sf"/>
</dbReference>
<dbReference type="PANTHER" id="PTHR38042:SF1">
    <property type="entry name" value="UROPORPHYRINOGEN-III SYNTHASE, CHLOROPLASTIC"/>
    <property type="match status" value="1"/>
</dbReference>
<dbReference type="InterPro" id="IPR039793">
    <property type="entry name" value="UROS/Hem4"/>
</dbReference>
<dbReference type="Gene3D" id="3.40.50.10090">
    <property type="match status" value="2"/>
</dbReference>
<evidence type="ECO:0000256" key="9">
    <source>
        <dbReference type="RuleBase" id="RU366031"/>
    </source>
</evidence>
<dbReference type="InterPro" id="IPR003754">
    <property type="entry name" value="4pyrrol_synth_uPrphyn_synth"/>
</dbReference>
<dbReference type="PANTHER" id="PTHR38042">
    <property type="entry name" value="UROPORPHYRINOGEN-III SYNTHASE, CHLOROPLASTIC"/>
    <property type="match status" value="1"/>
</dbReference>
<comment type="similarity">
    <text evidence="2 9">Belongs to the uroporphyrinogen-III synthase family.</text>
</comment>
<name>A0ABP9RTM9_9GAMM</name>
<evidence type="ECO:0000256" key="1">
    <source>
        <dbReference type="ARBA" id="ARBA00004772"/>
    </source>
</evidence>
<evidence type="ECO:0000256" key="3">
    <source>
        <dbReference type="ARBA" id="ARBA00013109"/>
    </source>
</evidence>
<dbReference type="EMBL" id="BAABLF010000004">
    <property type="protein sequence ID" value="GAA5186983.1"/>
    <property type="molecule type" value="Genomic_DNA"/>
</dbReference>
<keyword evidence="12" id="KW-1185">Reference proteome</keyword>
<dbReference type="EC" id="4.2.1.75" evidence="3 9"/>
<evidence type="ECO:0000313" key="11">
    <source>
        <dbReference type="EMBL" id="GAA5186983.1"/>
    </source>
</evidence>
<evidence type="ECO:0000256" key="2">
    <source>
        <dbReference type="ARBA" id="ARBA00008133"/>
    </source>
</evidence>
<comment type="pathway">
    <text evidence="1 9">Porphyrin-containing compound metabolism; protoporphyrin-IX biosynthesis; coproporphyrinogen-III from 5-aminolevulinate: step 3/4.</text>
</comment>
<dbReference type="CDD" id="cd06578">
    <property type="entry name" value="HemD"/>
    <property type="match status" value="1"/>
</dbReference>
<feature type="domain" description="Tetrapyrrole biosynthesis uroporphyrinogen III synthase" evidence="10">
    <location>
        <begin position="14"/>
        <end position="221"/>
    </location>
</feature>
<protein>
    <recommendedName>
        <fullName evidence="7 9">Uroporphyrinogen-III synthase</fullName>
        <ecNumber evidence="3 9">4.2.1.75</ecNumber>
    </recommendedName>
</protein>
<evidence type="ECO:0000256" key="7">
    <source>
        <dbReference type="ARBA" id="ARBA00040167"/>
    </source>
</evidence>
<comment type="function">
    <text evidence="6 9">Catalyzes cyclization of the linear tetrapyrrole, hydroxymethylbilane, to the macrocyclic uroporphyrinogen III.</text>
</comment>
<keyword evidence="5 9" id="KW-0627">Porphyrin biosynthesis</keyword>
<keyword evidence="4 9" id="KW-0456">Lyase</keyword>
<organism evidence="11 12">
    <name type="scientific">Ferrimonas gelatinilytica</name>
    <dbReference type="NCBI Taxonomy" id="1255257"/>
    <lineage>
        <taxon>Bacteria</taxon>
        <taxon>Pseudomonadati</taxon>
        <taxon>Pseudomonadota</taxon>
        <taxon>Gammaproteobacteria</taxon>
        <taxon>Alteromonadales</taxon>
        <taxon>Ferrimonadaceae</taxon>
        <taxon>Ferrimonas</taxon>
    </lineage>
</organism>
<evidence type="ECO:0000256" key="6">
    <source>
        <dbReference type="ARBA" id="ARBA00037589"/>
    </source>
</evidence>
<proteinExistence type="inferred from homology"/>
<evidence type="ECO:0000256" key="5">
    <source>
        <dbReference type="ARBA" id="ARBA00023244"/>
    </source>
</evidence>